<organism evidence="2 3">
    <name type="scientific">Hydnum rufescens UP504</name>
    <dbReference type="NCBI Taxonomy" id="1448309"/>
    <lineage>
        <taxon>Eukaryota</taxon>
        <taxon>Fungi</taxon>
        <taxon>Dikarya</taxon>
        <taxon>Basidiomycota</taxon>
        <taxon>Agaricomycotina</taxon>
        <taxon>Agaricomycetes</taxon>
        <taxon>Cantharellales</taxon>
        <taxon>Hydnaceae</taxon>
        <taxon>Hydnum</taxon>
    </lineage>
</organism>
<sequence>MFAKFALGTLFDPSLTKYNFDFDEQIHFNMNSLNPNEGQICLTLSTGRSPANTLNLDFSQFPDLDMSEIKIWSCLERQVQTTTPVDVGVWSYEILAWFRDPNENPRAPSMEKNRQPHPLRWVWQYKVQMSHPNMQSHLAVSSNPRTHQNHNETQHPITREHANKQRATHARSHRVNEGATHPPQYKDNLILLLPKDIKETQLK</sequence>
<accession>A0A9P6B0P4</accession>
<feature type="compositionally biased region" description="Polar residues" evidence="1">
    <location>
        <begin position="137"/>
        <end position="146"/>
    </location>
</feature>
<feature type="compositionally biased region" description="Basic and acidic residues" evidence="1">
    <location>
        <begin position="149"/>
        <end position="163"/>
    </location>
</feature>
<proteinExistence type="predicted"/>
<evidence type="ECO:0000256" key="1">
    <source>
        <dbReference type="SAM" id="MobiDB-lite"/>
    </source>
</evidence>
<feature type="compositionally biased region" description="Basic residues" evidence="1">
    <location>
        <begin position="164"/>
        <end position="173"/>
    </location>
</feature>
<evidence type="ECO:0000313" key="3">
    <source>
        <dbReference type="Proteomes" id="UP000886523"/>
    </source>
</evidence>
<keyword evidence="3" id="KW-1185">Reference proteome</keyword>
<feature type="region of interest" description="Disordered" evidence="1">
    <location>
        <begin position="137"/>
        <end position="187"/>
    </location>
</feature>
<comment type="caution">
    <text evidence="2">The sequence shown here is derived from an EMBL/GenBank/DDBJ whole genome shotgun (WGS) entry which is preliminary data.</text>
</comment>
<name>A0A9P6B0P4_9AGAM</name>
<gene>
    <name evidence="2" type="ORF">BS47DRAFT_1361109</name>
</gene>
<protein>
    <submittedName>
        <fullName evidence="2">Uncharacterized protein</fullName>
    </submittedName>
</protein>
<dbReference type="EMBL" id="MU128952">
    <property type="protein sequence ID" value="KAF9515192.1"/>
    <property type="molecule type" value="Genomic_DNA"/>
</dbReference>
<dbReference type="AlphaFoldDB" id="A0A9P6B0P4"/>
<reference evidence="2" key="1">
    <citation type="journal article" date="2020" name="Nat. Commun.">
        <title>Large-scale genome sequencing of mycorrhizal fungi provides insights into the early evolution of symbiotic traits.</title>
        <authorList>
            <person name="Miyauchi S."/>
            <person name="Kiss E."/>
            <person name="Kuo A."/>
            <person name="Drula E."/>
            <person name="Kohler A."/>
            <person name="Sanchez-Garcia M."/>
            <person name="Morin E."/>
            <person name="Andreopoulos B."/>
            <person name="Barry K.W."/>
            <person name="Bonito G."/>
            <person name="Buee M."/>
            <person name="Carver A."/>
            <person name="Chen C."/>
            <person name="Cichocki N."/>
            <person name="Clum A."/>
            <person name="Culley D."/>
            <person name="Crous P.W."/>
            <person name="Fauchery L."/>
            <person name="Girlanda M."/>
            <person name="Hayes R.D."/>
            <person name="Keri Z."/>
            <person name="LaButti K."/>
            <person name="Lipzen A."/>
            <person name="Lombard V."/>
            <person name="Magnuson J."/>
            <person name="Maillard F."/>
            <person name="Murat C."/>
            <person name="Nolan M."/>
            <person name="Ohm R.A."/>
            <person name="Pangilinan J."/>
            <person name="Pereira M.F."/>
            <person name="Perotto S."/>
            <person name="Peter M."/>
            <person name="Pfister S."/>
            <person name="Riley R."/>
            <person name="Sitrit Y."/>
            <person name="Stielow J.B."/>
            <person name="Szollosi G."/>
            <person name="Zifcakova L."/>
            <person name="Stursova M."/>
            <person name="Spatafora J.W."/>
            <person name="Tedersoo L."/>
            <person name="Vaario L.M."/>
            <person name="Yamada A."/>
            <person name="Yan M."/>
            <person name="Wang P."/>
            <person name="Xu J."/>
            <person name="Bruns T."/>
            <person name="Baldrian P."/>
            <person name="Vilgalys R."/>
            <person name="Dunand C."/>
            <person name="Henrissat B."/>
            <person name="Grigoriev I.V."/>
            <person name="Hibbett D."/>
            <person name="Nagy L.G."/>
            <person name="Martin F.M."/>
        </authorList>
    </citation>
    <scope>NUCLEOTIDE SEQUENCE</scope>
    <source>
        <strain evidence="2">UP504</strain>
    </source>
</reference>
<evidence type="ECO:0000313" key="2">
    <source>
        <dbReference type="EMBL" id="KAF9515192.1"/>
    </source>
</evidence>
<dbReference type="Proteomes" id="UP000886523">
    <property type="component" value="Unassembled WGS sequence"/>
</dbReference>